<sequence>MTRCVLRCFHRHKQVHAPTALSSSTTGFGAYNSDTTDLNEGENNEEEKKTSLTRLKIVPNSITPQTNGKHLREVLRKQSFQSWCQLPHKDKGVCTYEECPKANSWISSKKCLSSSEYINAIKMSCNVTAVRSVPGRTFSTNCRRHPGCSETETLGHVLGFCNKGELLRNNRHYRARTAIANLLRNRGWEVHEEIHCVSEDYSHRRVDIIAINRRNQKAMVLDPTICFERDTNQTMQITTEQNMYLVFHTSVKNMAFRFTTELFQAYYLERRVKKPKATAEPTQPHVKMNKGDPLSKKRVVPSIPLHSSAEIMKVHRCRARLACLTVKPEGPGSNPGWGKLPG</sequence>
<organism evidence="2 3">
    <name type="scientific">Periplaneta americana</name>
    <name type="common">American cockroach</name>
    <name type="synonym">Blatta americana</name>
    <dbReference type="NCBI Taxonomy" id="6978"/>
    <lineage>
        <taxon>Eukaryota</taxon>
        <taxon>Metazoa</taxon>
        <taxon>Ecdysozoa</taxon>
        <taxon>Arthropoda</taxon>
        <taxon>Hexapoda</taxon>
        <taxon>Insecta</taxon>
        <taxon>Pterygota</taxon>
        <taxon>Neoptera</taxon>
        <taxon>Polyneoptera</taxon>
        <taxon>Dictyoptera</taxon>
        <taxon>Blattodea</taxon>
        <taxon>Blattoidea</taxon>
        <taxon>Blattidae</taxon>
        <taxon>Blattinae</taxon>
        <taxon>Periplaneta</taxon>
    </lineage>
</organism>
<evidence type="ECO:0000313" key="2">
    <source>
        <dbReference type="EMBL" id="KAJ4441883.1"/>
    </source>
</evidence>
<evidence type="ECO:0000256" key="1">
    <source>
        <dbReference type="SAM" id="MobiDB-lite"/>
    </source>
</evidence>
<accession>A0ABQ8T5X1</accession>
<gene>
    <name evidence="2" type="ORF">ANN_11743</name>
</gene>
<proteinExistence type="predicted"/>
<evidence type="ECO:0000313" key="3">
    <source>
        <dbReference type="Proteomes" id="UP001148838"/>
    </source>
</evidence>
<comment type="caution">
    <text evidence="2">The sequence shown here is derived from an EMBL/GenBank/DDBJ whole genome shotgun (WGS) entry which is preliminary data.</text>
</comment>
<dbReference type="EMBL" id="JAJSOF020000015">
    <property type="protein sequence ID" value="KAJ4441883.1"/>
    <property type="molecule type" value="Genomic_DNA"/>
</dbReference>
<feature type="compositionally biased region" description="Polar residues" evidence="1">
    <location>
        <begin position="21"/>
        <end position="36"/>
    </location>
</feature>
<feature type="region of interest" description="Disordered" evidence="1">
    <location>
        <begin position="21"/>
        <end position="50"/>
    </location>
</feature>
<feature type="region of interest" description="Disordered" evidence="1">
    <location>
        <begin position="276"/>
        <end position="298"/>
    </location>
</feature>
<protein>
    <submittedName>
        <fullName evidence="2">Uncharacterized protein</fullName>
    </submittedName>
</protein>
<reference evidence="2 3" key="1">
    <citation type="journal article" date="2022" name="Allergy">
        <title>Genome assembly and annotation of Periplaneta americana reveal a comprehensive cockroach allergen profile.</title>
        <authorList>
            <person name="Wang L."/>
            <person name="Xiong Q."/>
            <person name="Saelim N."/>
            <person name="Wang L."/>
            <person name="Nong W."/>
            <person name="Wan A.T."/>
            <person name="Shi M."/>
            <person name="Liu X."/>
            <person name="Cao Q."/>
            <person name="Hui J.H.L."/>
            <person name="Sookrung N."/>
            <person name="Leung T.F."/>
            <person name="Tungtrongchitr A."/>
            <person name="Tsui S.K.W."/>
        </authorList>
    </citation>
    <scope>NUCLEOTIDE SEQUENCE [LARGE SCALE GENOMIC DNA]</scope>
    <source>
        <strain evidence="2">PWHHKU_190912</strain>
    </source>
</reference>
<name>A0ABQ8T5X1_PERAM</name>
<dbReference type="Proteomes" id="UP001148838">
    <property type="component" value="Unassembled WGS sequence"/>
</dbReference>
<keyword evidence="3" id="KW-1185">Reference proteome</keyword>